<dbReference type="GO" id="GO:0016787">
    <property type="term" value="F:hydrolase activity"/>
    <property type="evidence" value="ECO:0007669"/>
    <property type="project" value="UniProtKB-KW"/>
</dbReference>
<feature type="compositionally biased region" description="Polar residues" evidence="1">
    <location>
        <begin position="144"/>
        <end position="160"/>
    </location>
</feature>
<protein>
    <submittedName>
        <fullName evidence="4">Class A beta-lactamase-related serine hydrolase</fullName>
    </submittedName>
</protein>
<keyword evidence="5" id="KW-1185">Reference proteome</keyword>
<evidence type="ECO:0000256" key="2">
    <source>
        <dbReference type="SAM" id="Phobius"/>
    </source>
</evidence>
<dbReference type="InterPro" id="IPR012338">
    <property type="entry name" value="Beta-lactam/transpept-like"/>
</dbReference>
<sequence length="444" mass="49973">MRCRKCHNEVETGKIVCGNCRKKTPSRKKSKSKRRVTRRNERLEKNGVEIIPKVEATISNSEEKNVQLKGSQEQTEVVKDIQIQKNVDEPIKKVKNRKIVLFKGLLLFLFGVAIGIIGTINMSQKHAGEKIAVTVETIEASNETEQTESLLKTSMEQTKVSQKEEDIHETEEKEVKKKKGSSFMKELPNKIVENVKGLKGYYSYYLHDLSEPNGVSGSSKKMLSASTIKLFILENAFFQVKADKLVLDEPYELLEEDKVPGTGDIQNAEEGTVYTTEELLNLMIIDSDNTATNVIIDRLGGIEEISDYILDRGYRDTILARKMGDTTAISEGKDNYTSVDDVGELMTKLAEKKLIGEEEDRQMLEILSKGKNHDKLANSISDKMKIYCKSGEYSDFGVQNDTLLVEGPEGSYILTVMSENGDESEQISILQTIGKEAYELMLKR</sequence>
<feature type="region of interest" description="Disordered" evidence="1">
    <location>
        <begin position="144"/>
        <end position="174"/>
    </location>
</feature>
<dbReference type="Gene3D" id="3.40.710.10">
    <property type="entry name" value="DD-peptidase/beta-lactamase superfamily"/>
    <property type="match status" value="1"/>
</dbReference>
<feature type="transmembrane region" description="Helical" evidence="2">
    <location>
        <begin position="100"/>
        <end position="120"/>
    </location>
</feature>
<accession>A0ABT5X123</accession>
<keyword evidence="2" id="KW-0472">Membrane</keyword>
<dbReference type="Proteomes" id="UP001147148">
    <property type="component" value="Unassembled WGS sequence"/>
</dbReference>
<dbReference type="SUPFAM" id="SSF56601">
    <property type="entry name" value="beta-lactamase/transpeptidase-like"/>
    <property type="match status" value="1"/>
</dbReference>
<evidence type="ECO:0000259" key="3">
    <source>
        <dbReference type="Pfam" id="PF13354"/>
    </source>
</evidence>
<dbReference type="RefSeq" id="WP_275471323.1">
    <property type="nucleotide sequence ID" value="NZ_JAPDSH010000003.1"/>
</dbReference>
<name>A0ABT5X123_9ENTE</name>
<keyword evidence="2" id="KW-1133">Transmembrane helix</keyword>
<dbReference type="PANTHER" id="PTHR35333">
    <property type="entry name" value="BETA-LACTAMASE"/>
    <property type="match status" value="1"/>
</dbReference>
<evidence type="ECO:0000313" key="5">
    <source>
        <dbReference type="Proteomes" id="UP001147148"/>
    </source>
</evidence>
<organism evidence="4 5">
    <name type="scientific">Vagococcus proximus</name>
    <dbReference type="NCBI Taxonomy" id="2991417"/>
    <lineage>
        <taxon>Bacteria</taxon>
        <taxon>Bacillati</taxon>
        <taxon>Bacillota</taxon>
        <taxon>Bacilli</taxon>
        <taxon>Lactobacillales</taxon>
        <taxon>Enterococcaceae</taxon>
        <taxon>Vagococcus</taxon>
    </lineage>
</organism>
<dbReference type="Pfam" id="PF13354">
    <property type="entry name" value="Beta-lactamase2"/>
    <property type="match status" value="1"/>
</dbReference>
<dbReference type="InterPro" id="IPR000871">
    <property type="entry name" value="Beta-lactam_class-A"/>
</dbReference>
<feature type="compositionally biased region" description="Basic residues" evidence="1">
    <location>
        <begin position="22"/>
        <end position="37"/>
    </location>
</feature>
<dbReference type="PANTHER" id="PTHR35333:SF3">
    <property type="entry name" value="BETA-LACTAMASE-TYPE TRANSPEPTIDASE FOLD CONTAINING PROTEIN"/>
    <property type="match status" value="1"/>
</dbReference>
<evidence type="ECO:0000256" key="1">
    <source>
        <dbReference type="SAM" id="MobiDB-lite"/>
    </source>
</evidence>
<dbReference type="EMBL" id="JAPDSH010000003">
    <property type="protein sequence ID" value="MDF0479695.1"/>
    <property type="molecule type" value="Genomic_DNA"/>
</dbReference>
<evidence type="ECO:0000313" key="4">
    <source>
        <dbReference type="EMBL" id="MDF0479695.1"/>
    </source>
</evidence>
<feature type="region of interest" description="Disordered" evidence="1">
    <location>
        <begin position="22"/>
        <end position="41"/>
    </location>
</feature>
<gene>
    <name evidence="4" type="ORF">OL233_05275</name>
</gene>
<keyword evidence="4" id="KW-0378">Hydrolase</keyword>
<proteinExistence type="predicted"/>
<feature type="domain" description="Beta-lactamase class A catalytic" evidence="3">
    <location>
        <begin position="205"/>
        <end position="417"/>
    </location>
</feature>
<reference evidence="4" key="1">
    <citation type="submission" date="2022-10" db="EMBL/GenBank/DDBJ databases">
        <title>Vagococcus sp. isolated from poultry meat.</title>
        <authorList>
            <person name="Johansson P."/>
            <person name="Bjorkroth J."/>
        </authorList>
    </citation>
    <scope>NUCLEOTIDE SEQUENCE</scope>
    <source>
        <strain evidence="4">PNs007</strain>
    </source>
</reference>
<feature type="compositionally biased region" description="Basic and acidic residues" evidence="1">
    <location>
        <begin position="161"/>
        <end position="174"/>
    </location>
</feature>
<keyword evidence="2" id="KW-0812">Transmembrane</keyword>
<comment type="caution">
    <text evidence="4">The sequence shown here is derived from an EMBL/GenBank/DDBJ whole genome shotgun (WGS) entry which is preliminary data.</text>
</comment>
<dbReference type="InterPro" id="IPR045155">
    <property type="entry name" value="Beta-lactam_cat"/>
</dbReference>